<dbReference type="PRINTS" id="PR00738">
    <property type="entry name" value="GLHYDRLASE20"/>
</dbReference>
<dbReference type="FunFam" id="3.20.20.80:FF:000063">
    <property type="entry name" value="Beta-hexosaminidase"/>
    <property type="match status" value="1"/>
</dbReference>
<dbReference type="GO" id="GO:0004563">
    <property type="term" value="F:beta-N-acetylhexosaminidase activity"/>
    <property type="evidence" value="ECO:0007669"/>
    <property type="project" value="UniProtKB-EC"/>
</dbReference>
<feature type="signal peptide" evidence="9">
    <location>
        <begin position="1"/>
        <end position="17"/>
    </location>
</feature>
<dbReference type="SUPFAM" id="SSF51445">
    <property type="entry name" value="(Trans)glycosidases"/>
    <property type="match status" value="1"/>
</dbReference>
<gene>
    <name evidence="12" type="primary">NAG1_3</name>
    <name evidence="12" type="ORF">LPJ53_001010</name>
</gene>
<evidence type="ECO:0000313" key="12">
    <source>
        <dbReference type="EMBL" id="KAJ1724727.1"/>
    </source>
</evidence>
<dbReference type="InterPro" id="IPR025705">
    <property type="entry name" value="Beta_hexosaminidase_sua/sub"/>
</dbReference>
<sequence>MFFLNILLLATVPASLALWPIPHTVKTGQSNSGAQCIDISAKGDVGDIAKSAIDRYTALVNRHNFTAPLDYKKGITETDGVVSSLEVSVDDQLDTLDLDTDESYTLDIPVDGISTLKAKTPYGIIHGLETFSQLVFANGDNKAIFNTPVHIEDSPAFPHRGILLDTARNYFSVVSIKRVLDAMSYNKLNVLHWHIVDAQSWPVESKVYPELQEKGAYSPDMQYSYDDVDCIVKYAKERAIRVIPEFDVPGHTFIVGKAFPELVSCMNKQPYWDKYAAEPPSGQLNIAKPETIEFAEKIFAEYTKLFPDAVFHLGGDEVNRDCWNEDSDVQQYLKDNPDQDIESLLVDWYSKIHEYLASTGKTALTWEETLFHSNYTPPKDTIIQTWIDEQSIPKTVAKGYRSIASPSSSYYLDCGHGSWLSNNDGNSWCDPFKTWMHVYNFDPLANITDASEQKLVIGAEVAIWAEQTDETVIDQRLWPRAAAMAETAWSGKADASGHVRTTSEVASRLHEQRFRMVDRGIGAEPMQPLWCVRNPGSCALYSDS</sequence>
<evidence type="ECO:0000256" key="1">
    <source>
        <dbReference type="ARBA" id="ARBA00001231"/>
    </source>
</evidence>
<dbReference type="PIRSF" id="PIRSF001093">
    <property type="entry name" value="B-hxosamndse_ab_euk"/>
    <property type="match status" value="1"/>
</dbReference>
<keyword evidence="12" id="KW-0413">Isomerase</keyword>
<comment type="similarity">
    <text evidence="2 7">Belongs to the glycosyl hydrolase 20 family.</text>
</comment>
<feature type="chain" id="PRO_5040825419" description="Beta-hexosaminidase" evidence="9">
    <location>
        <begin position="18"/>
        <end position="544"/>
    </location>
</feature>
<evidence type="ECO:0000256" key="4">
    <source>
        <dbReference type="ARBA" id="ARBA00022801"/>
    </source>
</evidence>
<dbReference type="AlphaFoldDB" id="A0A9W7Y6J1"/>
<feature type="domain" description="Beta-hexosaminidase eukaryotic type N-terminal" evidence="11">
    <location>
        <begin position="18"/>
        <end position="134"/>
    </location>
</feature>
<name>A0A9W7Y6J1_9FUNG</name>
<evidence type="ECO:0000256" key="8">
    <source>
        <dbReference type="PIRSR" id="PIRSR001093-1"/>
    </source>
</evidence>
<dbReference type="OrthoDB" id="428480at2759"/>
<comment type="catalytic activity">
    <reaction evidence="1 7">
        <text>Hydrolysis of terminal non-reducing N-acetyl-D-hexosamine residues in N-acetyl-beta-D-hexosaminides.</text>
        <dbReference type="EC" id="3.2.1.52"/>
    </reaction>
</comment>
<dbReference type="SUPFAM" id="SSF55545">
    <property type="entry name" value="beta-N-acetylhexosaminidase-like domain"/>
    <property type="match status" value="1"/>
</dbReference>
<dbReference type="GO" id="GO:0030203">
    <property type="term" value="P:glycosaminoglycan metabolic process"/>
    <property type="evidence" value="ECO:0007669"/>
    <property type="project" value="TreeGrafter"/>
</dbReference>
<dbReference type="InterPro" id="IPR017853">
    <property type="entry name" value="GH"/>
</dbReference>
<feature type="domain" description="Glycoside hydrolase family 20 catalytic" evidence="10">
    <location>
        <begin position="157"/>
        <end position="491"/>
    </location>
</feature>
<dbReference type="InterPro" id="IPR015883">
    <property type="entry name" value="Glyco_hydro_20_cat"/>
</dbReference>
<evidence type="ECO:0000256" key="3">
    <source>
        <dbReference type="ARBA" id="ARBA00022729"/>
    </source>
</evidence>
<dbReference type="Pfam" id="PF00728">
    <property type="entry name" value="Glyco_hydro_20"/>
    <property type="match status" value="1"/>
</dbReference>
<dbReference type="GO" id="GO:0005975">
    <property type="term" value="P:carbohydrate metabolic process"/>
    <property type="evidence" value="ECO:0007669"/>
    <property type="project" value="InterPro"/>
</dbReference>
<dbReference type="CDD" id="cd06562">
    <property type="entry name" value="GH20_HexA_HexB-like"/>
    <property type="match status" value="1"/>
</dbReference>
<dbReference type="EC" id="3.2.1.52" evidence="7"/>
<dbReference type="Gene3D" id="3.20.20.80">
    <property type="entry name" value="Glycosidases"/>
    <property type="match status" value="1"/>
</dbReference>
<keyword evidence="13" id="KW-1185">Reference proteome</keyword>
<keyword evidence="5" id="KW-0325">Glycoprotein</keyword>
<dbReference type="Proteomes" id="UP001149813">
    <property type="component" value="Unassembled WGS sequence"/>
</dbReference>
<evidence type="ECO:0000259" key="10">
    <source>
        <dbReference type="Pfam" id="PF00728"/>
    </source>
</evidence>
<evidence type="ECO:0000259" key="11">
    <source>
        <dbReference type="Pfam" id="PF14845"/>
    </source>
</evidence>
<organism evidence="12 13">
    <name type="scientific">Coemansia erecta</name>
    <dbReference type="NCBI Taxonomy" id="147472"/>
    <lineage>
        <taxon>Eukaryota</taxon>
        <taxon>Fungi</taxon>
        <taxon>Fungi incertae sedis</taxon>
        <taxon>Zoopagomycota</taxon>
        <taxon>Kickxellomycotina</taxon>
        <taxon>Kickxellomycetes</taxon>
        <taxon>Kickxellales</taxon>
        <taxon>Kickxellaceae</taxon>
        <taxon>Coemansia</taxon>
    </lineage>
</organism>
<dbReference type="PANTHER" id="PTHR22600">
    <property type="entry name" value="BETA-HEXOSAMINIDASE"/>
    <property type="match status" value="1"/>
</dbReference>
<keyword evidence="3 9" id="KW-0732">Signal</keyword>
<comment type="caution">
    <text evidence="12">The sequence shown here is derived from an EMBL/GenBank/DDBJ whole genome shotgun (WGS) entry which is preliminary data.</text>
</comment>
<dbReference type="GO" id="GO:0016020">
    <property type="term" value="C:membrane"/>
    <property type="evidence" value="ECO:0007669"/>
    <property type="project" value="TreeGrafter"/>
</dbReference>
<evidence type="ECO:0000256" key="9">
    <source>
        <dbReference type="SAM" id="SignalP"/>
    </source>
</evidence>
<evidence type="ECO:0000256" key="7">
    <source>
        <dbReference type="PIRNR" id="PIRNR001093"/>
    </source>
</evidence>
<dbReference type="Gene3D" id="3.30.379.10">
    <property type="entry name" value="Chitobiase/beta-hexosaminidase domain 2-like"/>
    <property type="match status" value="1"/>
</dbReference>
<accession>A0A9W7Y6J1</accession>
<dbReference type="InterPro" id="IPR029018">
    <property type="entry name" value="Hex-like_dom2"/>
</dbReference>
<proteinExistence type="inferred from homology"/>
<dbReference type="InterPro" id="IPR029019">
    <property type="entry name" value="HEX_eukaryotic_N"/>
</dbReference>
<dbReference type="PANTHER" id="PTHR22600:SF26">
    <property type="entry name" value="BETA-N-ACETYLHEXOSAMINIDASE"/>
    <property type="match status" value="1"/>
</dbReference>
<dbReference type="GO" id="GO:0016853">
    <property type="term" value="F:isomerase activity"/>
    <property type="evidence" value="ECO:0007669"/>
    <property type="project" value="UniProtKB-KW"/>
</dbReference>
<evidence type="ECO:0000313" key="13">
    <source>
        <dbReference type="Proteomes" id="UP001149813"/>
    </source>
</evidence>
<dbReference type="Pfam" id="PF14845">
    <property type="entry name" value="Glycohydro_20b2"/>
    <property type="match status" value="1"/>
</dbReference>
<protein>
    <recommendedName>
        <fullName evidence="7">Beta-hexosaminidase</fullName>
        <ecNumber evidence="7">3.2.1.52</ecNumber>
    </recommendedName>
</protein>
<evidence type="ECO:0000256" key="5">
    <source>
        <dbReference type="ARBA" id="ARBA00023180"/>
    </source>
</evidence>
<keyword evidence="6 7" id="KW-0326">Glycosidase</keyword>
<reference evidence="12" key="1">
    <citation type="submission" date="2022-07" db="EMBL/GenBank/DDBJ databases">
        <title>Phylogenomic reconstructions and comparative analyses of Kickxellomycotina fungi.</title>
        <authorList>
            <person name="Reynolds N.K."/>
            <person name="Stajich J.E."/>
            <person name="Barry K."/>
            <person name="Grigoriev I.V."/>
            <person name="Crous P."/>
            <person name="Smith M.E."/>
        </authorList>
    </citation>
    <scope>NUCLEOTIDE SEQUENCE</scope>
    <source>
        <strain evidence="12">NBRC 32514</strain>
    </source>
</reference>
<evidence type="ECO:0000256" key="2">
    <source>
        <dbReference type="ARBA" id="ARBA00006285"/>
    </source>
</evidence>
<keyword evidence="4 7" id="KW-0378">Hydrolase</keyword>
<feature type="active site" description="Proton donor" evidence="8">
    <location>
        <position position="317"/>
    </location>
</feature>
<evidence type="ECO:0000256" key="6">
    <source>
        <dbReference type="ARBA" id="ARBA00023295"/>
    </source>
</evidence>
<dbReference type="EMBL" id="JANBOJ010000022">
    <property type="protein sequence ID" value="KAJ1724727.1"/>
    <property type="molecule type" value="Genomic_DNA"/>
</dbReference>